<dbReference type="Proteomes" id="UP000314294">
    <property type="component" value="Unassembled WGS sequence"/>
</dbReference>
<dbReference type="InterPro" id="IPR001666">
    <property type="entry name" value="PI_transfer"/>
</dbReference>
<evidence type="ECO:0000313" key="3">
    <source>
        <dbReference type="Proteomes" id="UP000314294"/>
    </source>
</evidence>
<feature type="domain" description="Phosphatidylinositol transfer protein N-terminal" evidence="1">
    <location>
        <begin position="1"/>
        <end position="36"/>
    </location>
</feature>
<dbReference type="PANTHER" id="PTHR10658:SF81">
    <property type="entry name" value="PROTEIN RETINAL DEGENERATION B"/>
    <property type="match status" value="1"/>
</dbReference>
<sequence length="75" mass="8893">MLIKEYRIPMPMSVEEYRIAQLYMIQDESGGEHGRKSHRASVALQSRWCYHMPVDCVPFNNLVQIHSHMYCKNTH</sequence>
<evidence type="ECO:0000313" key="2">
    <source>
        <dbReference type="EMBL" id="TNN68147.1"/>
    </source>
</evidence>
<keyword evidence="3" id="KW-1185">Reference proteome</keyword>
<proteinExistence type="predicted"/>
<reference evidence="2 3" key="1">
    <citation type="submission" date="2019-03" db="EMBL/GenBank/DDBJ databases">
        <title>First draft genome of Liparis tanakae, snailfish: a comprehensive survey of snailfish specific genes.</title>
        <authorList>
            <person name="Kim W."/>
            <person name="Song I."/>
            <person name="Jeong J.-H."/>
            <person name="Kim D."/>
            <person name="Kim S."/>
            <person name="Ryu S."/>
            <person name="Song J.Y."/>
            <person name="Lee S.K."/>
        </authorList>
    </citation>
    <scope>NUCLEOTIDE SEQUENCE [LARGE SCALE GENOMIC DNA]</scope>
    <source>
        <tissue evidence="2">Muscle</tissue>
    </source>
</reference>
<dbReference type="Gene3D" id="3.30.530.20">
    <property type="match status" value="1"/>
</dbReference>
<dbReference type="InterPro" id="IPR023393">
    <property type="entry name" value="START-like_dom_sf"/>
</dbReference>
<dbReference type="GO" id="GO:0005737">
    <property type="term" value="C:cytoplasm"/>
    <property type="evidence" value="ECO:0007669"/>
    <property type="project" value="TreeGrafter"/>
</dbReference>
<accession>A0A4Z2HR05</accession>
<dbReference type="PANTHER" id="PTHR10658">
    <property type="entry name" value="PHOSPHATIDYLINOSITOL TRANSFER PROTEIN"/>
    <property type="match status" value="1"/>
</dbReference>
<protein>
    <submittedName>
        <fullName evidence="2">Membrane-associated phosphatidylinositol transfer protein 2</fullName>
    </submittedName>
</protein>
<dbReference type="GO" id="GO:0008526">
    <property type="term" value="F:phosphatidylinositol transfer activity"/>
    <property type="evidence" value="ECO:0007669"/>
    <property type="project" value="TreeGrafter"/>
</dbReference>
<dbReference type="AlphaFoldDB" id="A0A4Z2HR05"/>
<dbReference type="GO" id="GO:0031210">
    <property type="term" value="F:phosphatidylcholine binding"/>
    <property type="evidence" value="ECO:0007669"/>
    <property type="project" value="TreeGrafter"/>
</dbReference>
<organism evidence="2 3">
    <name type="scientific">Liparis tanakae</name>
    <name type="common">Tanaka's snailfish</name>
    <dbReference type="NCBI Taxonomy" id="230148"/>
    <lineage>
        <taxon>Eukaryota</taxon>
        <taxon>Metazoa</taxon>
        <taxon>Chordata</taxon>
        <taxon>Craniata</taxon>
        <taxon>Vertebrata</taxon>
        <taxon>Euteleostomi</taxon>
        <taxon>Actinopterygii</taxon>
        <taxon>Neopterygii</taxon>
        <taxon>Teleostei</taxon>
        <taxon>Neoteleostei</taxon>
        <taxon>Acanthomorphata</taxon>
        <taxon>Eupercaria</taxon>
        <taxon>Perciformes</taxon>
        <taxon>Cottioidei</taxon>
        <taxon>Cottales</taxon>
        <taxon>Liparidae</taxon>
        <taxon>Liparis</taxon>
    </lineage>
</organism>
<dbReference type="Pfam" id="PF02121">
    <property type="entry name" value="IP_trans"/>
    <property type="match status" value="1"/>
</dbReference>
<dbReference type="GO" id="GO:0035091">
    <property type="term" value="F:phosphatidylinositol binding"/>
    <property type="evidence" value="ECO:0007669"/>
    <property type="project" value="TreeGrafter"/>
</dbReference>
<name>A0A4Z2HR05_9TELE</name>
<dbReference type="InterPro" id="IPR055261">
    <property type="entry name" value="PI_transfer_N"/>
</dbReference>
<gene>
    <name evidence="2" type="primary">Pitpnm2_0</name>
    <name evidence="2" type="ORF">EYF80_021630</name>
</gene>
<dbReference type="GO" id="GO:0008525">
    <property type="term" value="F:phosphatidylcholine transporter activity"/>
    <property type="evidence" value="ECO:0007669"/>
    <property type="project" value="TreeGrafter"/>
</dbReference>
<dbReference type="EMBL" id="SRLO01000194">
    <property type="protein sequence ID" value="TNN68147.1"/>
    <property type="molecule type" value="Genomic_DNA"/>
</dbReference>
<evidence type="ECO:0000259" key="1">
    <source>
        <dbReference type="Pfam" id="PF02121"/>
    </source>
</evidence>
<comment type="caution">
    <text evidence="2">The sequence shown here is derived from an EMBL/GenBank/DDBJ whole genome shotgun (WGS) entry which is preliminary data.</text>
</comment>
<dbReference type="SUPFAM" id="SSF55961">
    <property type="entry name" value="Bet v1-like"/>
    <property type="match status" value="1"/>
</dbReference>